<proteinExistence type="predicted"/>
<protein>
    <submittedName>
        <fullName evidence="1">Uncharacterized protein</fullName>
    </submittedName>
</protein>
<dbReference type="RefSeq" id="WP_190477279.1">
    <property type="nucleotide sequence ID" value="NZ_JACJSG010000042.1"/>
</dbReference>
<dbReference type="Proteomes" id="UP000661112">
    <property type="component" value="Unassembled WGS sequence"/>
</dbReference>
<sequence>MLLTSQGNMDLPNIQRKARILCFKNGQFLSEGAIHEYETARANIRYLNSQELNRVNGINFKLMEVFNE</sequence>
<name>A0ABR8D9U0_9NOST</name>
<reference evidence="1 2" key="1">
    <citation type="journal article" date="2020" name="ISME J.">
        <title>Comparative genomics reveals insights into cyanobacterial evolution and habitat adaptation.</title>
        <authorList>
            <person name="Chen M.Y."/>
            <person name="Teng W.K."/>
            <person name="Zhao L."/>
            <person name="Hu C.X."/>
            <person name="Zhou Y.K."/>
            <person name="Han B.P."/>
            <person name="Song L.R."/>
            <person name="Shu W.S."/>
        </authorList>
    </citation>
    <scope>NUCLEOTIDE SEQUENCE [LARGE SCALE GENOMIC DNA]</scope>
    <source>
        <strain evidence="1 2">FACHB-119</strain>
    </source>
</reference>
<evidence type="ECO:0000313" key="2">
    <source>
        <dbReference type="Proteomes" id="UP000661112"/>
    </source>
</evidence>
<dbReference type="EMBL" id="JACJSG010000042">
    <property type="protein sequence ID" value="MBD2503970.1"/>
    <property type="molecule type" value="Genomic_DNA"/>
</dbReference>
<gene>
    <name evidence="1" type="ORF">H6G83_25740</name>
</gene>
<evidence type="ECO:0000313" key="1">
    <source>
        <dbReference type="EMBL" id="MBD2503970.1"/>
    </source>
</evidence>
<organism evidence="1 2">
    <name type="scientific">Anabaena azotica FACHB-119</name>
    <dbReference type="NCBI Taxonomy" id="947527"/>
    <lineage>
        <taxon>Bacteria</taxon>
        <taxon>Bacillati</taxon>
        <taxon>Cyanobacteriota</taxon>
        <taxon>Cyanophyceae</taxon>
        <taxon>Nostocales</taxon>
        <taxon>Nostocaceae</taxon>
        <taxon>Anabaena</taxon>
        <taxon>Anabaena azotica</taxon>
    </lineage>
</organism>
<comment type="caution">
    <text evidence="1">The sequence shown here is derived from an EMBL/GenBank/DDBJ whole genome shotgun (WGS) entry which is preliminary data.</text>
</comment>
<accession>A0ABR8D9U0</accession>
<keyword evidence="2" id="KW-1185">Reference proteome</keyword>